<dbReference type="CDD" id="cd13690">
    <property type="entry name" value="PBP2_GluB"/>
    <property type="match status" value="1"/>
</dbReference>
<keyword evidence="3 4" id="KW-0732">Signal</keyword>
<evidence type="ECO:0000256" key="3">
    <source>
        <dbReference type="ARBA" id="ARBA00022729"/>
    </source>
</evidence>
<comment type="caution">
    <text evidence="6">The sequence shown here is derived from an EMBL/GenBank/DDBJ whole genome shotgun (WGS) entry which is preliminary data.</text>
</comment>
<sequence length="350" mass="37970">MFRRTAVAAVAAVAMSLAACSGEASQDQKEQDELQESVGDYSLEQAESIPAGLIQDIQDKGQLVVGVKFDQPLIGQKNTATGKIEGFDAEMARLLTQYIFGSVDEEGDDANLKFVETTSQNRETYINDGTVDVVIASYSMYPERLEKFDFAGPYFNTGQNVMVQASNTDINSVADLAGRDVCIAEGSGSIDNLTAENPEAKITPLADYAACAQALENGQTEAVSTDETILYGFTVDKPDAYRVLDTANIFTEEPYGVGMKLGETDARLFIDDMIEAITANGDWEKAFDLTFGAAGMPKPAQLPVPDRYEVAHPPAQHGVPDRAADQMQLEAAVREHPTQFIGYGRDRDFL</sequence>
<comment type="similarity">
    <text evidence="1">Belongs to the bacterial solute-binding protein 3 family.</text>
</comment>
<feature type="chain" id="PRO_5040826905" evidence="4">
    <location>
        <begin position="22"/>
        <end position="350"/>
    </location>
</feature>
<organism evidence="6 7">
    <name type="scientific">Glycomyces lechevalierae</name>
    <dbReference type="NCBI Taxonomy" id="256034"/>
    <lineage>
        <taxon>Bacteria</taxon>
        <taxon>Bacillati</taxon>
        <taxon>Actinomycetota</taxon>
        <taxon>Actinomycetes</taxon>
        <taxon>Glycomycetales</taxon>
        <taxon>Glycomycetaceae</taxon>
        <taxon>Glycomyces</taxon>
    </lineage>
</organism>
<dbReference type="RefSeq" id="WP_270124854.1">
    <property type="nucleotide sequence ID" value="NZ_JAPZVQ010000029.1"/>
</dbReference>
<feature type="domain" description="Solute-binding protein family 3/N-terminal" evidence="5">
    <location>
        <begin position="62"/>
        <end position="294"/>
    </location>
</feature>
<evidence type="ECO:0000256" key="1">
    <source>
        <dbReference type="ARBA" id="ARBA00010333"/>
    </source>
</evidence>
<dbReference type="SMART" id="SM00062">
    <property type="entry name" value="PBPb"/>
    <property type="match status" value="1"/>
</dbReference>
<evidence type="ECO:0000256" key="2">
    <source>
        <dbReference type="ARBA" id="ARBA00022448"/>
    </source>
</evidence>
<dbReference type="Pfam" id="PF00497">
    <property type="entry name" value="SBP_bac_3"/>
    <property type="match status" value="1"/>
</dbReference>
<dbReference type="Gene3D" id="3.40.190.10">
    <property type="entry name" value="Periplasmic binding protein-like II"/>
    <property type="match status" value="2"/>
</dbReference>
<dbReference type="GO" id="GO:0030288">
    <property type="term" value="C:outer membrane-bounded periplasmic space"/>
    <property type="evidence" value="ECO:0007669"/>
    <property type="project" value="TreeGrafter"/>
</dbReference>
<feature type="non-terminal residue" evidence="6">
    <location>
        <position position="350"/>
    </location>
</feature>
<name>A0A9X3PN49_9ACTN</name>
<dbReference type="PROSITE" id="PS51257">
    <property type="entry name" value="PROKAR_LIPOPROTEIN"/>
    <property type="match status" value="1"/>
</dbReference>
<evidence type="ECO:0000313" key="6">
    <source>
        <dbReference type="EMBL" id="MDA1388360.1"/>
    </source>
</evidence>
<keyword evidence="2" id="KW-0813">Transport</keyword>
<accession>A0A9X3PN49</accession>
<dbReference type="SUPFAM" id="SSF53850">
    <property type="entry name" value="Periplasmic binding protein-like II"/>
    <property type="match status" value="1"/>
</dbReference>
<dbReference type="EMBL" id="JAPZVQ010000029">
    <property type="protein sequence ID" value="MDA1388360.1"/>
    <property type="molecule type" value="Genomic_DNA"/>
</dbReference>
<evidence type="ECO:0000256" key="4">
    <source>
        <dbReference type="SAM" id="SignalP"/>
    </source>
</evidence>
<dbReference type="AlphaFoldDB" id="A0A9X3PN49"/>
<gene>
    <name evidence="6" type="ORF">O2L01_25425</name>
</gene>
<dbReference type="InterPro" id="IPR051455">
    <property type="entry name" value="Bact_solute-bind_prot3"/>
</dbReference>
<feature type="signal peptide" evidence="4">
    <location>
        <begin position="1"/>
        <end position="21"/>
    </location>
</feature>
<dbReference type="PANTHER" id="PTHR30085:SF6">
    <property type="entry name" value="ABC TRANSPORTER GLUTAMINE-BINDING PROTEIN GLNH"/>
    <property type="match status" value="1"/>
</dbReference>
<dbReference type="InterPro" id="IPR001638">
    <property type="entry name" value="Solute-binding_3/MltF_N"/>
</dbReference>
<reference evidence="6" key="1">
    <citation type="submission" date="2022-12" db="EMBL/GenBank/DDBJ databases">
        <title>Gycomyces niveus sp.nov., a novel actinomycete isolated from soil in Shouguang.</title>
        <authorList>
            <person name="Yang X."/>
        </authorList>
    </citation>
    <scope>NUCLEOTIDE SEQUENCE</scope>
    <source>
        <strain evidence="6">DSM 44724</strain>
    </source>
</reference>
<protein>
    <submittedName>
        <fullName evidence="6">Glutamate ABC transporter substrate-binding protein</fullName>
    </submittedName>
</protein>
<evidence type="ECO:0000259" key="5">
    <source>
        <dbReference type="SMART" id="SM00062"/>
    </source>
</evidence>
<proteinExistence type="inferred from homology"/>
<dbReference type="GO" id="GO:0006865">
    <property type="term" value="P:amino acid transport"/>
    <property type="evidence" value="ECO:0007669"/>
    <property type="project" value="TreeGrafter"/>
</dbReference>
<evidence type="ECO:0000313" key="7">
    <source>
        <dbReference type="Proteomes" id="UP001145799"/>
    </source>
</evidence>
<dbReference type="GO" id="GO:0005576">
    <property type="term" value="C:extracellular region"/>
    <property type="evidence" value="ECO:0007669"/>
    <property type="project" value="TreeGrafter"/>
</dbReference>
<dbReference type="PANTHER" id="PTHR30085">
    <property type="entry name" value="AMINO ACID ABC TRANSPORTER PERMEASE"/>
    <property type="match status" value="1"/>
</dbReference>
<dbReference type="Proteomes" id="UP001145799">
    <property type="component" value="Unassembled WGS sequence"/>
</dbReference>